<dbReference type="GeneID" id="103505099"/>
<evidence type="ECO:0000256" key="6">
    <source>
        <dbReference type="ARBA" id="ARBA00023242"/>
    </source>
</evidence>
<evidence type="ECO:0000256" key="1">
    <source>
        <dbReference type="ARBA" id="ARBA00004123"/>
    </source>
</evidence>
<dbReference type="STRING" id="121845.A0A1S3CTY2"/>
<proteinExistence type="predicted"/>
<feature type="region of interest" description="Disordered" evidence="8">
    <location>
        <begin position="1"/>
        <end position="51"/>
    </location>
</feature>
<evidence type="ECO:0000256" key="3">
    <source>
        <dbReference type="ARBA" id="ARBA00022737"/>
    </source>
</evidence>
<evidence type="ECO:0000313" key="10">
    <source>
        <dbReference type="Proteomes" id="UP000079169"/>
    </source>
</evidence>
<keyword evidence="2" id="KW-0479">Metal-binding</keyword>
<dbReference type="Pfam" id="PF00096">
    <property type="entry name" value="zf-C2H2"/>
    <property type="match status" value="2"/>
</dbReference>
<protein>
    <submittedName>
        <fullName evidence="11">Zinc finger protein 568-like</fullName>
    </submittedName>
</protein>
<dbReference type="KEGG" id="dci:103505099"/>
<comment type="subcellular location">
    <subcellularLocation>
        <location evidence="1">Nucleus</location>
    </subcellularLocation>
</comment>
<evidence type="ECO:0000256" key="2">
    <source>
        <dbReference type="ARBA" id="ARBA00022723"/>
    </source>
</evidence>
<gene>
    <name evidence="11" type="primary">LOC103505099</name>
</gene>
<keyword evidence="3" id="KW-0677">Repeat</keyword>
<dbReference type="RefSeq" id="XP_008467629.2">
    <property type="nucleotide sequence ID" value="XM_008469407.2"/>
</dbReference>
<keyword evidence="4 7" id="KW-0863">Zinc-finger</keyword>
<feature type="domain" description="C2H2-type" evidence="9">
    <location>
        <begin position="245"/>
        <end position="272"/>
    </location>
</feature>
<feature type="domain" description="C2H2-type" evidence="9">
    <location>
        <begin position="194"/>
        <end position="221"/>
    </location>
</feature>
<evidence type="ECO:0000259" key="9">
    <source>
        <dbReference type="PROSITE" id="PS50157"/>
    </source>
</evidence>
<dbReference type="GO" id="GO:0005634">
    <property type="term" value="C:nucleus"/>
    <property type="evidence" value="ECO:0007669"/>
    <property type="project" value="UniProtKB-SubCell"/>
</dbReference>
<keyword evidence="10" id="KW-1185">Reference proteome</keyword>
<dbReference type="PaxDb" id="121845-A0A1S3CTY2"/>
<sequence length="340" mass="38143">MMFDDLGSPDVPLGPDDMMEEMSEMPRTPSPPHPQPVQKDEGGNHTGSNIDLNKLSAKSLGASKDKPEWKCTLCGSVFKTIPLFAKHLHGHYTTSSSKPQLLKEKKNTQIINLNGSMSSSDNMLNANCEQTGLPGLVPSSTSLNLGDELQVMSDLNFPYISLLNSVPILCFDPMATKTTGSANFKPNLETKQMLACEICGKKFDKAVNIVRHLKKHAGEFHCTRCGKVFARKETLQVHECVDLLYNCDQCLATFTHVKLFREHKRDHHRRKGKYSLDSLSCGQCSHQSDSMANFIKHIRSHDMKEMRTSQVIKCSICGQSFTRARVFYSKHLRTHEVMLN</sequence>
<dbReference type="Proteomes" id="UP000079169">
    <property type="component" value="Unplaced"/>
</dbReference>
<evidence type="ECO:0000256" key="8">
    <source>
        <dbReference type="SAM" id="MobiDB-lite"/>
    </source>
</evidence>
<feature type="domain" description="C2H2-type" evidence="9">
    <location>
        <begin position="220"/>
        <end position="239"/>
    </location>
</feature>
<dbReference type="InterPro" id="IPR013087">
    <property type="entry name" value="Znf_C2H2_type"/>
</dbReference>
<dbReference type="GO" id="GO:0000981">
    <property type="term" value="F:DNA-binding transcription factor activity, RNA polymerase II-specific"/>
    <property type="evidence" value="ECO:0007669"/>
    <property type="project" value="TreeGrafter"/>
</dbReference>
<dbReference type="SUPFAM" id="SSF57667">
    <property type="entry name" value="beta-beta-alpha zinc fingers"/>
    <property type="match status" value="1"/>
</dbReference>
<evidence type="ECO:0000256" key="5">
    <source>
        <dbReference type="ARBA" id="ARBA00022833"/>
    </source>
</evidence>
<dbReference type="SMART" id="SM00355">
    <property type="entry name" value="ZnF_C2H2"/>
    <property type="match status" value="6"/>
</dbReference>
<dbReference type="AlphaFoldDB" id="A0A1S3CTY2"/>
<dbReference type="InterPro" id="IPR036236">
    <property type="entry name" value="Znf_C2H2_sf"/>
</dbReference>
<evidence type="ECO:0000256" key="4">
    <source>
        <dbReference type="ARBA" id="ARBA00022771"/>
    </source>
</evidence>
<name>A0A1S3CTY2_DIACI</name>
<dbReference type="PROSITE" id="PS50157">
    <property type="entry name" value="ZINC_FINGER_C2H2_2"/>
    <property type="match status" value="3"/>
</dbReference>
<evidence type="ECO:0000313" key="11">
    <source>
        <dbReference type="RefSeq" id="XP_008467629.2"/>
    </source>
</evidence>
<keyword evidence="5" id="KW-0862">Zinc</keyword>
<dbReference type="Gene3D" id="3.30.160.60">
    <property type="entry name" value="Classic Zinc Finger"/>
    <property type="match status" value="2"/>
</dbReference>
<dbReference type="PROSITE" id="PS00028">
    <property type="entry name" value="ZINC_FINGER_C2H2_1"/>
    <property type="match status" value="3"/>
</dbReference>
<dbReference type="PANTHER" id="PTHR24394">
    <property type="entry name" value="ZINC FINGER PROTEIN"/>
    <property type="match status" value="1"/>
</dbReference>
<accession>A0A1S3CTY2</accession>
<organism evidence="10 11">
    <name type="scientific">Diaphorina citri</name>
    <name type="common">Asian citrus psyllid</name>
    <dbReference type="NCBI Taxonomy" id="121845"/>
    <lineage>
        <taxon>Eukaryota</taxon>
        <taxon>Metazoa</taxon>
        <taxon>Ecdysozoa</taxon>
        <taxon>Arthropoda</taxon>
        <taxon>Hexapoda</taxon>
        <taxon>Insecta</taxon>
        <taxon>Pterygota</taxon>
        <taxon>Neoptera</taxon>
        <taxon>Paraneoptera</taxon>
        <taxon>Hemiptera</taxon>
        <taxon>Sternorrhyncha</taxon>
        <taxon>Psylloidea</taxon>
        <taxon>Psyllidae</taxon>
        <taxon>Diaphorininae</taxon>
        <taxon>Diaphorina</taxon>
    </lineage>
</organism>
<dbReference type="PANTHER" id="PTHR24394:SF29">
    <property type="entry name" value="MYONEURIN"/>
    <property type="match status" value="1"/>
</dbReference>
<dbReference type="GO" id="GO:0008270">
    <property type="term" value="F:zinc ion binding"/>
    <property type="evidence" value="ECO:0007669"/>
    <property type="project" value="UniProtKB-KW"/>
</dbReference>
<reference evidence="11" key="1">
    <citation type="submission" date="2025-08" db="UniProtKB">
        <authorList>
            <consortium name="RefSeq"/>
        </authorList>
    </citation>
    <scope>IDENTIFICATION</scope>
</reference>
<evidence type="ECO:0000256" key="7">
    <source>
        <dbReference type="PROSITE-ProRule" id="PRU00042"/>
    </source>
</evidence>
<keyword evidence="6" id="KW-0539">Nucleus</keyword>